<dbReference type="Proteomes" id="UP000189681">
    <property type="component" value="Unassembled WGS sequence"/>
</dbReference>
<reference evidence="2 3" key="1">
    <citation type="journal article" date="2017" name="Water Res.">
        <title>Discovery and metagenomic analysis of an anammox bacterial enrichment related to Candidatus "Brocadia caroliniensis" in a full-scale glycerol-fed nitritation-denitritation separate centrate treatment process.</title>
        <authorList>
            <person name="Park H."/>
            <person name="Brotto A.C."/>
            <person name="van Loosdrecht M.C."/>
            <person name="Chandran K."/>
        </authorList>
    </citation>
    <scope>NUCLEOTIDE SEQUENCE [LARGE SCALE GENOMIC DNA]</scope>
    <source>
        <strain evidence="2">26THWARD</strain>
    </source>
</reference>
<keyword evidence="1" id="KW-0472">Membrane</keyword>
<name>A0A1V4ARX0_9BACT</name>
<gene>
    <name evidence="2" type="ORF">AYP45_12365</name>
</gene>
<proteinExistence type="predicted"/>
<dbReference type="AlphaFoldDB" id="A0A1V4ARX0"/>
<evidence type="ECO:0000313" key="2">
    <source>
        <dbReference type="EMBL" id="OOP55863.1"/>
    </source>
</evidence>
<organism evidence="2 3">
    <name type="scientific">Candidatus Brocadia carolinensis</name>
    <dbReference type="NCBI Taxonomy" id="1004156"/>
    <lineage>
        <taxon>Bacteria</taxon>
        <taxon>Pseudomonadati</taxon>
        <taxon>Planctomycetota</taxon>
        <taxon>Candidatus Brocadiia</taxon>
        <taxon>Candidatus Brocadiales</taxon>
        <taxon>Candidatus Brocadiaceae</taxon>
        <taxon>Candidatus Brocadia</taxon>
    </lineage>
</organism>
<protein>
    <submittedName>
        <fullName evidence="2">Uncharacterized protein</fullName>
    </submittedName>
</protein>
<dbReference type="STRING" id="1004156.AYP45_12365"/>
<evidence type="ECO:0000256" key="1">
    <source>
        <dbReference type="SAM" id="Phobius"/>
    </source>
</evidence>
<keyword evidence="1" id="KW-0812">Transmembrane</keyword>
<accession>A0A1V4ARX0</accession>
<dbReference type="EMBL" id="AYTS01000112">
    <property type="protein sequence ID" value="OOP55863.1"/>
    <property type="molecule type" value="Genomic_DNA"/>
</dbReference>
<comment type="caution">
    <text evidence="2">The sequence shown here is derived from an EMBL/GenBank/DDBJ whole genome shotgun (WGS) entry which is preliminary data.</text>
</comment>
<sequence length="98" mass="11329">MCLFKMLRKGLAVIATVFMMYVGILLITLETDISCIASADHPEQVVRRKEQEKSQVTLEDVAKFAEKYIQKNSKDGLFLYYDKHIKKRTGAHFRQDTS</sequence>
<keyword evidence="1" id="KW-1133">Transmembrane helix</keyword>
<feature type="transmembrane region" description="Helical" evidence="1">
    <location>
        <begin position="12"/>
        <end position="29"/>
    </location>
</feature>
<evidence type="ECO:0000313" key="3">
    <source>
        <dbReference type="Proteomes" id="UP000189681"/>
    </source>
</evidence>